<evidence type="ECO:0000313" key="2">
    <source>
        <dbReference type="Proteomes" id="UP000011115"/>
    </source>
</evidence>
<organism evidence="1 2">
    <name type="scientific">Solanum tuberosum</name>
    <name type="common">Potato</name>
    <dbReference type="NCBI Taxonomy" id="4113"/>
    <lineage>
        <taxon>Eukaryota</taxon>
        <taxon>Viridiplantae</taxon>
        <taxon>Streptophyta</taxon>
        <taxon>Embryophyta</taxon>
        <taxon>Tracheophyta</taxon>
        <taxon>Spermatophyta</taxon>
        <taxon>Magnoliopsida</taxon>
        <taxon>eudicotyledons</taxon>
        <taxon>Gunneridae</taxon>
        <taxon>Pentapetalae</taxon>
        <taxon>asterids</taxon>
        <taxon>lamiids</taxon>
        <taxon>Solanales</taxon>
        <taxon>Solanaceae</taxon>
        <taxon>Solanoideae</taxon>
        <taxon>Solaneae</taxon>
        <taxon>Solanum</taxon>
    </lineage>
</organism>
<dbReference type="Gramene" id="PGSC0003DMT400092758">
    <property type="protein sequence ID" value="PGSC0003DMT400092758"/>
    <property type="gene ID" value="PGSC0003DMG400042329"/>
</dbReference>
<evidence type="ECO:0000313" key="1">
    <source>
        <dbReference type="EnsemblPlants" id="PGSC0003DMT400092758"/>
    </source>
</evidence>
<protein>
    <submittedName>
        <fullName evidence="1">Gag-pol polyprotein</fullName>
    </submittedName>
</protein>
<sequence length="172" mass="19841">MARTIVDQEEEYWLSVKAYAQVFTKLSRYAPSIVAKPRMKMSKFVSGVFDLIAKECSMVILRSEMDIDCLVIYARCFEKEKHEERARGIKRCVKRHDGKCLAGTKGCYSCGGSDDKMSVFPILKARRKEMKKIRPNALQARDERAHWLRIVVFSLLLVGKCNSSYEYVIEDV</sequence>
<dbReference type="AlphaFoldDB" id="M1DQG8"/>
<dbReference type="HOGENOM" id="CLU_1557938_0_0_1"/>
<accession>M1DQG8</accession>
<reference evidence="2" key="1">
    <citation type="journal article" date="2011" name="Nature">
        <title>Genome sequence and analysis of the tuber crop potato.</title>
        <authorList>
            <consortium name="The Potato Genome Sequencing Consortium"/>
        </authorList>
    </citation>
    <scope>NUCLEOTIDE SEQUENCE [LARGE SCALE GENOMIC DNA]</scope>
    <source>
        <strain evidence="2">cv. DM1-3 516 R44</strain>
    </source>
</reference>
<dbReference type="Proteomes" id="UP000011115">
    <property type="component" value="Unassembled WGS sequence"/>
</dbReference>
<dbReference type="InParanoid" id="M1DQG8"/>
<dbReference type="EnsemblPlants" id="PGSC0003DMT400092758">
    <property type="protein sequence ID" value="PGSC0003DMT400092758"/>
    <property type="gene ID" value="PGSC0003DMG400042329"/>
</dbReference>
<reference evidence="1" key="2">
    <citation type="submission" date="2015-06" db="UniProtKB">
        <authorList>
            <consortium name="EnsemblPlants"/>
        </authorList>
    </citation>
    <scope>IDENTIFICATION</scope>
    <source>
        <strain evidence="1">DM1-3 516 R44</strain>
    </source>
</reference>
<dbReference type="PaxDb" id="4113-PGSC0003DMT400092758"/>
<proteinExistence type="predicted"/>
<keyword evidence="2" id="KW-1185">Reference proteome</keyword>
<name>M1DQG8_SOLTU</name>